<dbReference type="OMA" id="IFEPAYI"/>
<feature type="domain" description="DUF7789" evidence="3">
    <location>
        <begin position="216"/>
        <end position="349"/>
    </location>
</feature>
<feature type="region of interest" description="Disordered" evidence="1">
    <location>
        <begin position="1"/>
        <end position="40"/>
    </location>
</feature>
<feature type="transmembrane region" description="Helical" evidence="2">
    <location>
        <begin position="290"/>
        <end position="308"/>
    </location>
</feature>
<dbReference type="GeneID" id="119742735"/>
<evidence type="ECO:0000313" key="5">
    <source>
        <dbReference type="Proteomes" id="UP000887568"/>
    </source>
</evidence>
<feature type="domain" description="DUF7789" evidence="3">
    <location>
        <begin position="62"/>
        <end position="201"/>
    </location>
</feature>
<accession>A0A914BF08</accession>
<dbReference type="PANTHER" id="PTHR39299:SF1">
    <property type="entry name" value="TRANSMEMBRANE PROTEIN"/>
    <property type="match status" value="1"/>
</dbReference>
<evidence type="ECO:0000259" key="3">
    <source>
        <dbReference type="Pfam" id="PF25044"/>
    </source>
</evidence>
<keyword evidence="2" id="KW-1133">Transmembrane helix</keyword>
<evidence type="ECO:0000313" key="4">
    <source>
        <dbReference type="EnsemblMetazoa" id="XP_038074828.1"/>
    </source>
</evidence>
<feature type="transmembrane region" description="Helical" evidence="2">
    <location>
        <begin position="181"/>
        <end position="202"/>
    </location>
</feature>
<keyword evidence="2" id="KW-0472">Membrane</keyword>
<dbReference type="EnsemblMetazoa" id="XM_038218900.1">
    <property type="protein sequence ID" value="XP_038074828.1"/>
    <property type="gene ID" value="LOC119742735"/>
</dbReference>
<evidence type="ECO:0000256" key="1">
    <source>
        <dbReference type="SAM" id="MobiDB-lite"/>
    </source>
</evidence>
<reference evidence="4" key="1">
    <citation type="submission" date="2022-11" db="UniProtKB">
        <authorList>
            <consortium name="EnsemblMetazoa"/>
        </authorList>
    </citation>
    <scope>IDENTIFICATION</scope>
</reference>
<organism evidence="4 5">
    <name type="scientific">Patiria miniata</name>
    <name type="common">Bat star</name>
    <name type="synonym">Asterina miniata</name>
    <dbReference type="NCBI Taxonomy" id="46514"/>
    <lineage>
        <taxon>Eukaryota</taxon>
        <taxon>Metazoa</taxon>
        <taxon>Echinodermata</taxon>
        <taxon>Eleutherozoa</taxon>
        <taxon>Asterozoa</taxon>
        <taxon>Asteroidea</taxon>
        <taxon>Valvatacea</taxon>
        <taxon>Valvatida</taxon>
        <taxon>Asterinidae</taxon>
        <taxon>Patiria</taxon>
    </lineage>
</organism>
<keyword evidence="5" id="KW-1185">Reference proteome</keyword>
<feature type="transmembrane region" description="Helical" evidence="2">
    <location>
        <begin position="107"/>
        <end position="130"/>
    </location>
</feature>
<feature type="transmembrane region" description="Helical" evidence="2">
    <location>
        <begin position="76"/>
        <end position="95"/>
    </location>
</feature>
<feature type="compositionally biased region" description="Polar residues" evidence="1">
    <location>
        <begin position="17"/>
        <end position="38"/>
    </location>
</feature>
<feature type="transmembrane region" description="Helical" evidence="2">
    <location>
        <begin position="136"/>
        <end position="155"/>
    </location>
</feature>
<dbReference type="RefSeq" id="XP_038074828.1">
    <property type="nucleotide sequence ID" value="XM_038218900.1"/>
</dbReference>
<dbReference type="AlphaFoldDB" id="A0A914BF08"/>
<feature type="transmembrane region" description="Helical" evidence="2">
    <location>
        <begin position="263"/>
        <end position="283"/>
    </location>
</feature>
<dbReference type="InterPro" id="IPR056691">
    <property type="entry name" value="DUF7789"/>
</dbReference>
<dbReference type="Proteomes" id="UP000887568">
    <property type="component" value="Unplaced"/>
</dbReference>
<dbReference type="Pfam" id="PF25044">
    <property type="entry name" value="DUF7789"/>
    <property type="match status" value="2"/>
</dbReference>
<keyword evidence="2" id="KW-0812">Transmembrane</keyword>
<name>A0A914BF08_PATMI</name>
<dbReference type="OrthoDB" id="2448307at2759"/>
<dbReference type="PANTHER" id="PTHR39299">
    <property type="entry name" value="TRANSMEMBRANE PROTEIN"/>
    <property type="match status" value="1"/>
</dbReference>
<evidence type="ECO:0000256" key="2">
    <source>
        <dbReference type="SAM" id="Phobius"/>
    </source>
</evidence>
<feature type="transmembrane region" description="Helical" evidence="2">
    <location>
        <begin position="328"/>
        <end position="352"/>
    </location>
</feature>
<sequence>MKKTPLDTSTDKVYGSMASTDPTKSSKAWSSGSDTDPNLNDEPVTFADLGVRREAEIVETYFGKRRPLSSLTVKEWAFTALAVLSILGAAGLTVERIVDLKKDSPDVTFAIVLLLTLSFCLFYVLNGIFGERPYELIIFIVGTLIMMIYCIVNYAQTINPSPAEQPTEQPPLKQYEKDIKLARLIIVVAIGPVNIVLGSIIAREYYLSRNLIFRTVGANIELQDLCSRIFFTESLFKIDLQLELTLVILVLKTGLMDWTTLEVVVLVVGVVYSIFWCGLGFLSMYKENKIMVYVLLAFSWCEPAYIIYKLVDVGLDWDKFQNAKLIPAAIIIASVLGLLVRVAVCGFMVYVYKNFDRGMREKAYGKVPRKKLHETGDEVPS</sequence>
<proteinExistence type="predicted"/>
<protein>
    <recommendedName>
        <fullName evidence="3">DUF7789 domain-containing protein</fullName>
    </recommendedName>
</protein>